<name>A0A9N7MFS1_STRHE</name>
<keyword evidence="3" id="KW-1185">Reference proteome</keyword>
<protein>
    <submittedName>
        <fullName evidence="2">Uncharacterized protein</fullName>
    </submittedName>
</protein>
<dbReference type="CDD" id="cd00303">
    <property type="entry name" value="retropepsin_like"/>
    <property type="match status" value="1"/>
</dbReference>
<feature type="non-terminal residue" evidence="2">
    <location>
        <position position="228"/>
    </location>
</feature>
<reference evidence="2" key="1">
    <citation type="submission" date="2019-12" db="EMBL/GenBank/DDBJ databases">
        <authorList>
            <person name="Scholes J."/>
        </authorList>
    </citation>
    <scope>NUCLEOTIDE SEQUENCE</scope>
</reference>
<evidence type="ECO:0000256" key="1">
    <source>
        <dbReference type="SAM" id="MobiDB-lite"/>
    </source>
</evidence>
<dbReference type="PANTHER" id="PTHR33240">
    <property type="entry name" value="OS08G0508500 PROTEIN"/>
    <property type="match status" value="1"/>
</dbReference>
<comment type="caution">
    <text evidence="2">The sequence shown here is derived from an EMBL/GenBank/DDBJ whole genome shotgun (WGS) entry which is preliminary data.</text>
</comment>
<dbReference type="PANTHER" id="PTHR33240:SF15">
    <property type="entry name" value="GAG-PRO-LIKE PROTEIN"/>
    <property type="match status" value="1"/>
</dbReference>
<dbReference type="InterPro" id="IPR021109">
    <property type="entry name" value="Peptidase_aspartic_dom_sf"/>
</dbReference>
<dbReference type="SUPFAM" id="SSF50630">
    <property type="entry name" value="Acid proteases"/>
    <property type="match status" value="1"/>
</dbReference>
<dbReference type="AlphaFoldDB" id="A0A9N7MFS1"/>
<dbReference type="EMBL" id="CACSLK010000984">
    <property type="protein sequence ID" value="CAA0806527.1"/>
    <property type="molecule type" value="Genomic_DNA"/>
</dbReference>
<gene>
    <name evidence="2" type="ORF">SHERM_09416</name>
</gene>
<dbReference type="Gene3D" id="2.40.70.10">
    <property type="entry name" value="Acid Proteases"/>
    <property type="match status" value="1"/>
</dbReference>
<evidence type="ECO:0000313" key="3">
    <source>
        <dbReference type="Proteomes" id="UP001153555"/>
    </source>
</evidence>
<evidence type="ECO:0000313" key="2">
    <source>
        <dbReference type="EMBL" id="CAA0806527.1"/>
    </source>
</evidence>
<dbReference type="OrthoDB" id="2919534at2759"/>
<sequence length="228" mass="25593">MNPQRKKPQQGVPNEILMFNPAHQGESGTSAGRKRDRSPRSGTDLADFSTRRVNTSRGESLISRRQTKAYARQAYYAGQRVMHAGSRPAAEPTPNKISFTDEDEFLFDHPHSDALVITAPIMAIKIYRIMVDTGAYASILYYSTFKKMGIDRKEVQPCREQIQGFNGQMTTPVGQVTLPIKFGEKAQPTRTILETFKIVDCPSEYNAILGRTALYKLRGAVSIFHYSI</sequence>
<proteinExistence type="predicted"/>
<feature type="region of interest" description="Disordered" evidence="1">
    <location>
        <begin position="1"/>
        <end position="59"/>
    </location>
</feature>
<accession>A0A9N7MFS1</accession>
<organism evidence="2 3">
    <name type="scientific">Striga hermonthica</name>
    <name type="common">Purple witchweed</name>
    <name type="synonym">Buchnera hermonthica</name>
    <dbReference type="NCBI Taxonomy" id="68872"/>
    <lineage>
        <taxon>Eukaryota</taxon>
        <taxon>Viridiplantae</taxon>
        <taxon>Streptophyta</taxon>
        <taxon>Embryophyta</taxon>
        <taxon>Tracheophyta</taxon>
        <taxon>Spermatophyta</taxon>
        <taxon>Magnoliopsida</taxon>
        <taxon>eudicotyledons</taxon>
        <taxon>Gunneridae</taxon>
        <taxon>Pentapetalae</taxon>
        <taxon>asterids</taxon>
        <taxon>lamiids</taxon>
        <taxon>Lamiales</taxon>
        <taxon>Orobanchaceae</taxon>
        <taxon>Buchnereae</taxon>
        <taxon>Striga</taxon>
    </lineage>
</organism>
<dbReference type="Proteomes" id="UP001153555">
    <property type="component" value="Unassembled WGS sequence"/>
</dbReference>